<comment type="subunit">
    <text evidence="2 8">Tetramer of two alpha and two beta chains.</text>
</comment>
<proteinExistence type="inferred from homology"/>
<evidence type="ECO:0000256" key="2">
    <source>
        <dbReference type="ARBA" id="ARBA00011270"/>
    </source>
</evidence>
<dbReference type="Proteomes" id="UP001185028">
    <property type="component" value="Unassembled WGS sequence"/>
</dbReference>
<protein>
    <recommendedName>
        <fullName evidence="8">Tryptophan synthase alpha chain</fullName>
        <ecNumber evidence="8">4.2.1.20</ecNumber>
    </recommendedName>
</protein>
<evidence type="ECO:0000256" key="9">
    <source>
        <dbReference type="RuleBase" id="RU003662"/>
    </source>
</evidence>
<keyword evidence="6 8" id="KW-0456">Lyase</keyword>
<accession>A0ABU1IW12</accession>
<comment type="pathway">
    <text evidence="1 8">Amino-acid biosynthesis; L-tryptophan biosynthesis; L-tryptophan from chorismate: step 5/5.</text>
</comment>
<sequence>MSVTGQSQNRMDVTFATLKEKGETALIPFLTVGDPDPQTTVDVIMELEAAGANILELGVPYSDPLADGPVIQRASQRALTHRVTIDTCLHVAKQARERGSQMPFVLFTYYNPILQYGLDRFFEELQRNDISGMIIPDLPIEESEEMRARSRAAGVSLVPLVAPTSHERIASILNGAQGFVYCVSSLGVTGERTSFHSNVEQFIKSVQASTDLPVAVGFGISSHEQVKQFSAFCDGVVVGSAIVRQIESQIPLLTDPARKADGLQQIHQFVADLKGTR</sequence>
<keyword evidence="5 8" id="KW-0057">Aromatic amino acid biosynthesis</keyword>
<evidence type="ECO:0000256" key="1">
    <source>
        <dbReference type="ARBA" id="ARBA00004733"/>
    </source>
</evidence>
<dbReference type="HAMAP" id="MF_00131">
    <property type="entry name" value="Trp_synth_alpha"/>
    <property type="match status" value="1"/>
</dbReference>
<evidence type="ECO:0000256" key="8">
    <source>
        <dbReference type="HAMAP-Rule" id="MF_00131"/>
    </source>
</evidence>
<dbReference type="InterPro" id="IPR013785">
    <property type="entry name" value="Aldolase_TIM"/>
</dbReference>
<keyword evidence="3 8" id="KW-0028">Amino-acid biosynthesis</keyword>
<dbReference type="SUPFAM" id="SSF51366">
    <property type="entry name" value="Ribulose-phoshate binding barrel"/>
    <property type="match status" value="1"/>
</dbReference>
<dbReference type="Gene3D" id="3.20.20.70">
    <property type="entry name" value="Aldolase class I"/>
    <property type="match status" value="1"/>
</dbReference>
<feature type="active site" description="Proton acceptor" evidence="8">
    <location>
        <position position="56"/>
    </location>
</feature>
<evidence type="ECO:0000256" key="6">
    <source>
        <dbReference type="ARBA" id="ARBA00023239"/>
    </source>
</evidence>
<name>A0ABU1IW12_9BACL</name>
<keyword evidence="4 8" id="KW-0822">Tryptophan biosynthesis</keyword>
<dbReference type="InterPro" id="IPR011060">
    <property type="entry name" value="RibuloseP-bd_barrel"/>
</dbReference>
<comment type="caution">
    <text evidence="10">The sequence shown here is derived from an EMBL/GenBank/DDBJ whole genome shotgun (WGS) entry which is preliminary data.</text>
</comment>
<dbReference type="PANTHER" id="PTHR43406:SF1">
    <property type="entry name" value="TRYPTOPHAN SYNTHASE ALPHA CHAIN, CHLOROPLASTIC"/>
    <property type="match status" value="1"/>
</dbReference>
<dbReference type="GO" id="GO:0004834">
    <property type="term" value="F:tryptophan synthase activity"/>
    <property type="evidence" value="ECO:0007669"/>
    <property type="project" value="UniProtKB-EC"/>
</dbReference>
<dbReference type="CDD" id="cd04724">
    <property type="entry name" value="Tryptophan_synthase_alpha"/>
    <property type="match status" value="1"/>
</dbReference>
<dbReference type="PANTHER" id="PTHR43406">
    <property type="entry name" value="TRYPTOPHAN SYNTHASE, ALPHA CHAIN"/>
    <property type="match status" value="1"/>
</dbReference>
<dbReference type="PROSITE" id="PS00167">
    <property type="entry name" value="TRP_SYNTHASE_ALPHA"/>
    <property type="match status" value="1"/>
</dbReference>
<dbReference type="Pfam" id="PF00290">
    <property type="entry name" value="Trp_syntA"/>
    <property type="match status" value="1"/>
</dbReference>
<dbReference type="EC" id="4.2.1.20" evidence="8"/>
<comment type="catalytic activity">
    <reaction evidence="7 8">
        <text>(1S,2R)-1-C-(indol-3-yl)glycerol 3-phosphate + L-serine = D-glyceraldehyde 3-phosphate + L-tryptophan + H2O</text>
        <dbReference type="Rhea" id="RHEA:10532"/>
        <dbReference type="ChEBI" id="CHEBI:15377"/>
        <dbReference type="ChEBI" id="CHEBI:33384"/>
        <dbReference type="ChEBI" id="CHEBI:57912"/>
        <dbReference type="ChEBI" id="CHEBI:58866"/>
        <dbReference type="ChEBI" id="CHEBI:59776"/>
        <dbReference type="EC" id="4.2.1.20"/>
    </reaction>
</comment>
<dbReference type="InterPro" id="IPR018204">
    <property type="entry name" value="Trp_synthase_alpha_AS"/>
</dbReference>
<comment type="function">
    <text evidence="8">The alpha subunit is responsible for the aldol cleavage of indoleglycerol phosphate to indole and glyceraldehyde 3-phosphate.</text>
</comment>
<keyword evidence="11" id="KW-1185">Reference proteome</keyword>
<evidence type="ECO:0000256" key="7">
    <source>
        <dbReference type="ARBA" id="ARBA00049047"/>
    </source>
</evidence>
<evidence type="ECO:0000256" key="3">
    <source>
        <dbReference type="ARBA" id="ARBA00022605"/>
    </source>
</evidence>
<dbReference type="InterPro" id="IPR002028">
    <property type="entry name" value="Trp_synthase_suA"/>
</dbReference>
<evidence type="ECO:0000256" key="5">
    <source>
        <dbReference type="ARBA" id="ARBA00023141"/>
    </source>
</evidence>
<feature type="active site" description="Proton acceptor" evidence="8">
    <location>
        <position position="67"/>
    </location>
</feature>
<dbReference type="NCBIfam" id="TIGR00262">
    <property type="entry name" value="trpA"/>
    <property type="match status" value="1"/>
</dbReference>
<gene>
    <name evidence="8" type="primary">trpA</name>
    <name evidence="10" type="ORF">JOC58_001085</name>
</gene>
<comment type="similarity">
    <text evidence="8 9">Belongs to the TrpA family.</text>
</comment>
<dbReference type="EMBL" id="JAVDQH010000003">
    <property type="protein sequence ID" value="MDR6243200.1"/>
    <property type="molecule type" value="Genomic_DNA"/>
</dbReference>
<evidence type="ECO:0000313" key="10">
    <source>
        <dbReference type="EMBL" id="MDR6243200.1"/>
    </source>
</evidence>
<organism evidence="10 11">
    <name type="scientific">Paenibacillus hunanensis</name>
    <dbReference type="NCBI Taxonomy" id="539262"/>
    <lineage>
        <taxon>Bacteria</taxon>
        <taxon>Bacillati</taxon>
        <taxon>Bacillota</taxon>
        <taxon>Bacilli</taxon>
        <taxon>Bacillales</taxon>
        <taxon>Paenibacillaceae</taxon>
        <taxon>Paenibacillus</taxon>
    </lineage>
</organism>
<evidence type="ECO:0000313" key="11">
    <source>
        <dbReference type="Proteomes" id="UP001185028"/>
    </source>
</evidence>
<reference evidence="10 11" key="1">
    <citation type="submission" date="2023-07" db="EMBL/GenBank/DDBJ databases">
        <title>Genomic Encyclopedia of Type Strains, Phase IV (KMG-IV): sequencing the most valuable type-strain genomes for metagenomic binning, comparative biology and taxonomic classification.</title>
        <authorList>
            <person name="Goeker M."/>
        </authorList>
    </citation>
    <scope>NUCLEOTIDE SEQUENCE [LARGE SCALE GENOMIC DNA]</scope>
    <source>
        <strain evidence="10 11">DSM 22170</strain>
    </source>
</reference>
<evidence type="ECO:0000256" key="4">
    <source>
        <dbReference type="ARBA" id="ARBA00022822"/>
    </source>
</evidence>